<gene>
    <name evidence="1" type="ORF">CGI_10022830</name>
</gene>
<proteinExistence type="predicted"/>
<organism evidence="1">
    <name type="scientific">Magallana gigas</name>
    <name type="common">Pacific oyster</name>
    <name type="synonym">Crassostrea gigas</name>
    <dbReference type="NCBI Taxonomy" id="29159"/>
    <lineage>
        <taxon>Eukaryota</taxon>
        <taxon>Metazoa</taxon>
        <taxon>Spiralia</taxon>
        <taxon>Lophotrochozoa</taxon>
        <taxon>Mollusca</taxon>
        <taxon>Bivalvia</taxon>
        <taxon>Autobranchia</taxon>
        <taxon>Pteriomorphia</taxon>
        <taxon>Ostreida</taxon>
        <taxon>Ostreoidea</taxon>
        <taxon>Ostreidae</taxon>
        <taxon>Magallana</taxon>
    </lineage>
</organism>
<evidence type="ECO:0008006" key="2">
    <source>
        <dbReference type="Google" id="ProtNLM"/>
    </source>
</evidence>
<accession>K1QDA4</accession>
<protein>
    <recommendedName>
        <fullName evidence="2">Tripartite motif-containing protein 3</fullName>
    </recommendedName>
</protein>
<dbReference type="InParanoid" id="K1QDA4"/>
<dbReference type="SUPFAM" id="SSF63829">
    <property type="entry name" value="Calcium-dependent phosphotriesterase"/>
    <property type="match status" value="1"/>
</dbReference>
<dbReference type="Gene3D" id="2.120.10.30">
    <property type="entry name" value="TolB, C-terminal domain"/>
    <property type="match status" value="1"/>
</dbReference>
<evidence type="ECO:0000313" key="1">
    <source>
        <dbReference type="EMBL" id="EKC31958.1"/>
    </source>
</evidence>
<dbReference type="EMBL" id="JH818182">
    <property type="protein sequence ID" value="EKC31958.1"/>
    <property type="molecule type" value="Genomic_DNA"/>
</dbReference>
<dbReference type="InterPro" id="IPR011042">
    <property type="entry name" value="6-blade_b-propeller_TolB-like"/>
</dbReference>
<dbReference type="GO" id="GO:0000209">
    <property type="term" value="P:protein polyubiquitination"/>
    <property type="evidence" value="ECO:0007669"/>
    <property type="project" value="TreeGrafter"/>
</dbReference>
<name>K1QDA4_MAGGI</name>
<dbReference type="GO" id="GO:0061630">
    <property type="term" value="F:ubiquitin protein ligase activity"/>
    <property type="evidence" value="ECO:0007669"/>
    <property type="project" value="TreeGrafter"/>
</dbReference>
<sequence>MPLCVHWSSSTGDLLVAMFSIHIKTGKVVRYNHSRQLTQTIQNDNTGLKLYVQPHYITENNNGDVVVSDWKKPNMDHMKEYIQRIDFTCFPIPGSVVVTERGGRHRFSYTGHPSRSRLLPCGICTDALSHILVCDELTKTVQILDRDGQFLERLLTKSQEMGGPQSLSYDVNTHRLWLGSLDNNKIFVFEHTIRHDPLTVPCSNTDCHHINKIATGKKHGRVWDANTKLATAAINIPPVSEKVITNRMKEAELSVEEIAKESMQEAISEEMLKHLD</sequence>
<reference evidence="1" key="1">
    <citation type="journal article" date="2012" name="Nature">
        <title>The oyster genome reveals stress adaptation and complexity of shell formation.</title>
        <authorList>
            <person name="Zhang G."/>
            <person name="Fang X."/>
            <person name="Guo X."/>
            <person name="Li L."/>
            <person name="Luo R."/>
            <person name="Xu F."/>
            <person name="Yang P."/>
            <person name="Zhang L."/>
            <person name="Wang X."/>
            <person name="Qi H."/>
            <person name="Xiong Z."/>
            <person name="Que H."/>
            <person name="Xie Y."/>
            <person name="Holland P.W."/>
            <person name="Paps J."/>
            <person name="Zhu Y."/>
            <person name="Wu F."/>
            <person name="Chen Y."/>
            <person name="Wang J."/>
            <person name="Peng C."/>
            <person name="Meng J."/>
            <person name="Yang L."/>
            <person name="Liu J."/>
            <person name="Wen B."/>
            <person name="Zhang N."/>
            <person name="Huang Z."/>
            <person name="Zhu Q."/>
            <person name="Feng Y."/>
            <person name="Mount A."/>
            <person name="Hedgecock D."/>
            <person name="Xu Z."/>
            <person name="Liu Y."/>
            <person name="Domazet-Loso T."/>
            <person name="Du Y."/>
            <person name="Sun X."/>
            <person name="Zhang S."/>
            <person name="Liu B."/>
            <person name="Cheng P."/>
            <person name="Jiang X."/>
            <person name="Li J."/>
            <person name="Fan D."/>
            <person name="Wang W."/>
            <person name="Fu W."/>
            <person name="Wang T."/>
            <person name="Wang B."/>
            <person name="Zhang J."/>
            <person name="Peng Z."/>
            <person name="Li Y."/>
            <person name="Li N."/>
            <person name="Wang J."/>
            <person name="Chen M."/>
            <person name="He Y."/>
            <person name="Tan F."/>
            <person name="Song X."/>
            <person name="Zheng Q."/>
            <person name="Huang R."/>
            <person name="Yang H."/>
            <person name="Du X."/>
            <person name="Chen L."/>
            <person name="Yang M."/>
            <person name="Gaffney P.M."/>
            <person name="Wang S."/>
            <person name="Luo L."/>
            <person name="She Z."/>
            <person name="Ming Y."/>
            <person name="Huang W."/>
            <person name="Zhang S."/>
            <person name="Huang B."/>
            <person name="Zhang Y."/>
            <person name="Qu T."/>
            <person name="Ni P."/>
            <person name="Miao G."/>
            <person name="Wang J."/>
            <person name="Wang Q."/>
            <person name="Steinberg C.E."/>
            <person name="Wang H."/>
            <person name="Li N."/>
            <person name="Qian L."/>
            <person name="Zhang G."/>
            <person name="Li Y."/>
            <person name="Yang H."/>
            <person name="Liu X."/>
            <person name="Wang J."/>
            <person name="Yin Y."/>
            <person name="Wang J."/>
        </authorList>
    </citation>
    <scope>NUCLEOTIDE SEQUENCE [LARGE SCALE GENOMIC DNA]</scope>
    <source>
        <strain evidence="1">05x7-T-G4-1.051#20</strain>
    </source>
</reference>
<dbReference type="AlphaFoldDB" id="K1QDA4"/>
<dbReference type="PANTHER" id="PTHR24104:SF50">
    <property type="entry name" value="SMP-30_GLUCONOLACTONASE_LRE-LIKE REGION DOMAIN-CONTAINING PROTEIN"/>
    <property type="match status" value="1"/>
</dbReference>
<dbReference type="GO" id="GO:0043161">
    <property type="term" value="P:proteasome-mediated ubiquitin-dependent protein catabolic process"/>
    <property type="evidence" value="ECO:0007669"/>
    <property type="project" value="TreeGrafter"/>
</dbReference>
<dbReference type="InterPro" id="IPR050952">
    <property type="entry name" value="TRIM-NHL_E3_ligases"/>
</dbReference>
<dbReference type="HOGENOM" id="CLU_1009199_0_0_1"/>
<dbReference type="PANTHER" id="PTHR24104">
    <property type="entry name" value="E3 UBIQUITIN-PROTEIN LIGASE NHLRC1-RELATED"/>
    <property type="match status" value="1"/>
</dbReference>